<protein>
    <submittedName>
        <fullName evidence="2">Uncharacterized protein</fullName>
    </submittedName>
</protein>
<evidence type="ECO:0000313" key="2">
    <source>
        <dbReference type="EMBL" id="QPM69038.1"/>
    </source>
</evidence>
<dbReference type="KEGG" id="alam:RT761_02266"/>
<accession>A0A7T1F3F6</accession>
<dbReference type="Proteomes" id="UP000594463">
    <property type="component" value="Chromosome"/>
</dbReference>
<feature type="transmembrane region" description="Helical" evidence="1">
    <location>
        <begin position="163"/>
        <end position="181"/>
    </location>
</feature>
<feature type="transmembrane region" description="Helical" evidence="1">
    <location>
        <begin position="79"/>
        <end position="99"/>
    </location>
</feature>
<feature type="transmembrane region" description="Helical" evidence="1">
    <location>
        <begin position="45"/>
        <end position="67"/>
    </location>
</feature>
<dbReference type="EMBL" id="CP065383">
    <property type="protein sequence ID" value="QPM69038.1"/>
    <property type="molecule type" value="Genomic_DNA"/>
</dbReference>
<dbReference type="RefSeq" id="WP_218111526.1">
    <property type="nucleotide sequence ID" value="NZ_CP065383.1"/>
</dbReference>
<keyword evidence="1" id="KW-0472">Membrane</keyword>
<feature type="transmembrane region" description="Helical" evidence="1">
    <location>
        <begin position="193"/>
        <end position="215"/>
    </location>
</feature>
<name>A0A7T1F3F6_ATRLM</name>
<keyword evidence="1" id="KW-1133">Transmembrane helix</keyword>
<keyword evidence="1" id="KW-0812">Transmembrane</keyword>
<organism evidence="2 3">
    <name type="scientific">Atribacter laminatus</name>
    <dbReference type="NCBI Taxonomy" id="2847778"/>
    <lineage>
        <taxon>Bacteria</taxon>
        <taxon>Pseudomonadati</taxon>
        <taxon>Atribacterota</taxon>
        <taxon>Atribacteria</taxon>
        <taxon>Atribacterales</taxon>
        <taxon>Atribacteraceae</taxon>
        <taxon>Atribacter</taxon>
    </lineage>
</organism>
<feature type="transmembrane region" description="Helical" evidence="1">
    <location>
        <begin position="260"/>
        <end position="278"/>
    </location>
</feature>
<dbReference type="AlphaFoldDB" id="A0A7T1F3F6"/>
<feature type="transmembrane region" description="Helical" evidence="1">
    <location>
        <begin position="12"/>
        <end position="33"/>
    </location>
</feature>
<gene>
    <name evidence="2" type="ORF">RT761_02266</name>
</gene>
<proteinExistence type="predicted"/>
<keyword evidence="3" id="KW-1185">Reference proteome</keyword>
<evidence type="ECO:0000313" key="3">
    <source>
        <dbReference type="Proteomes" id="UP000594463"/>
    </source>
</evidence>
<sequence length="283" mass="31668">METKSMSLKRVIIVSILAIFLSAIFAILVHAILPASVNPEKFNSILVQWLGFPAVATLYFVLLFTHCTIGVRYVGLRTAALKIQIGILFGIAYAMIYLLGMQEIIVDYSPFSTWGLDFIKYQFLIGIGDGIPAFLLCLIISYFTLRNNRQNKAIPTLGLKKSIGVIAILAVAILVERTIFYQLGLVNSERATYPIPCYLWTALFGVLMGLIYVILRPLLSYGNRRIFWAIPLRFTLTIGLNWIIFNSFMGLIIKGAMPQMLLRSGLDVFVLFLISAGLEKLLS</sequence>
<feature type="transmembrane region" description="Helical" evidence="1">
    <location>
        <begin position="227"/>
        <end position="248"/>
    </location>
</feature>
<feature type="transmembrane region" description="Helical" evidence="1">
    <location>
        <begin position="119"/>
        <end position="143"/>
    </location>
</feature>
<reference evidence="2 3" key="1">
    <citation type="journal article" date="2021" name="Nat. Commun.">
        <title>Isolation of a member of the candidate phylum Atribacteria reveals a unique cell membrane structure.</title>
        <authorList>
            <person name="Taiki K."/>
            <person name="Nobu M.K."/>
            <person name="Kusada H."/>
            <person name="Meng X.-Y."/>
            <person name="Hosoki N."/>
            <person name="Uematsu K."/>
            <person name="Yoshioka H."/>
            <person name="Kamagata Y."/>
            <person name="Tamaki H."/>
        </authorList>
    </citation>
    <scope>NUCLEOTIDE SEQUENCE [LARGE SCALE GENOMIC DNA]</scope>
    <source>
        <strain evidence="2 3">RT761</strain>
    </source>
</reference>
<evidence type="ECO:0000256" key="1">
    <source>
        <dbReference type="SAM" id="Phobius"/>
    </source>
</evidence>